<accession>A0A2S7T0I5</accession>
<dbReference type="PROSITE" id="PS50110">
    <property type="entry name" value="RESPONSE_REGULATORY"/>
    <property type="match status" value="1"/>
</dbReference>
<dbReference type="OrthoDB" id="1646880at2"/>
<evidence type="ECO:0000259" key="3">
    <source>
        <dbReference type="PROSITE" id="PS50930"/>
    </source>
</evidence>
<dbReference type="Gene3D" id="3.40.50.2300">
    <property type="match status" value="1"/>
</dbReference>
<gene>
    <name evidence="4" type="ORF">CJD36_002945</name>
</gene>
<dbReference type="SUPFAM" id="SSF52172">
    <property type="entry name" value="CheY-like"/>
    <property type="match status" value="1"/>
</dbReference>
<feature type="modified residue" description="4-aspartylphosphate" evidence="1">
    <location>
        <position position="54"/>
    </location>
</feature>
<dbReference type="Gene3D" id="2.40.50.1020">
    <property type="entry name" value="LytTr DNA-binding domain"/>
    <property type="match status" value="1"/>
</dbReference>
<dbReference type="GO" id="GO:0000156">
    <property type="term" value="F:phosphorelay response regulator activity"/>
    <property type="evidence" value="ECO:0007669"/>
    <property type="project" value="InterPro"/>
</dbReference>
<dbReference type="SMART" id="SM00850">
    <property type="entry name" value="LytTR"/>
    <property type="match status" value="1"/>
</dbReference>
<feature type="domain" description="HTH LytTR-type" evidence="3">
    <location>
        <begin position="141"/>
        <end position="245"/>
    </location>
</feature>
<dbReference type="Proteomes" id="UP000239872">
    <property type="component" value="Unassembled WGS sequence"/>
</dbReference>
<name>A0A2S7T0I5_9BACT</name>
<comment type="caution">
    <text evidence="4">The sequence shown here is derived from an EMBL/GenBank/DDBJ whole genome shotgun (WGS) entry which is preliminary data.</text>
</comment>
<dbReference type="SMART" id="SM00448">
    <property type="entry name" value="REC"/>
    <property type="match status" value="1"/>
</dbReference>
<dbReference type="InterPro" id="IPR001789">
    <property type="entry name" value="Sig_transdc_resp-reg_receiver"/>
</dbReference>
<dbReference type="Pfam" id="PF04397">
    <property type="entry name" value="LytTR"/>
    <property type="match status" value="1"/>
</dbReference>
<keyword evidence="4" id="KW-0238">DNA-binding</keyword>
<dbReference type="PANTHER" id="PTHR37299:SF1">
    <property type="entry name" value="STAGE 0 SPORULATION PROTEIN A HOMOLOG"/>
    <property type="match status" value="1"/>
</dbReference>
<evidence type="ECO:0000256" key="1">
    <source>
        <dbReference type="PROSITE-ProRule" id="PRU00169"/>
    </source>
</evidence>
<dbReference type="PANTHER" id="PTHR37299">
    <property type="entry name" value="TRANSCRIPTIONAL REGULATOR-RELATED"/>
    <property type="match status" value="1"/>
</dbReference>
<protein>
    <submittedName>
        <fullName evidence="4">DNA-binding response regulator</fullName>
    </submittedName>
</protein>
<evidence type="ECO:0000313" key="5">
    <source>
        <dbReference type="Proteomes" id="UP000239872"/>
    </source>
</evidence>
<dbReference type="GO" id="GO:0003677">
    <property type="term" value="F:DNA binding"/>
    <property type="evidence" value="ECO:0007669"/>
    <property type="project" value="UniProtKB-KW"/>
</dbReference>
<dbReference type="PROSITE" id="PS50930">
    <property type="entry name" value="HTH_LYTTR"/>
    <property type="match status" value="1"/>
</dbReference>
<sequence>MYKVILIDDEQLARQLIRSLLQPYTQIEIVAECADGFEGFKAIQELKPDLIFLDIQMPRVNGFEMLELLDTPPSVIFTTAFDEYALKAFETHAIDYILKPVTRDRFDKAMQKWLQQATDKKLPSVAPIIENNVNEGYQHRIVVKDNGFIRIIPAQDIFYIEASDDYVKIVTKDGTYLKKSTLSHIEQSLDPQQFIRVHRSYLIPVSQLSRIEPYEKESHVALLHCGAKALVSKSGMAKLKTVLGW</sequence>
<dbReference type="InterPro" id="IPR011006">
    <property type="entry name" value="CheY-like_superfamily"/>
</dbReference>
<dbReference type="FunFam" id="3.40.50.2300:FF:000051">
    <property type="entry name" value="Two-component response regulator yehT"/>
    <property type="match status" value="1"/>
</dbReference>
<evidence type="ECO:0000313" key="4">
    <source>
        <dbReference type="EMBL" id="PQJ12719.1"/>
    </source>
</evidence>
<feature type="domain" description="Response regulatory" evidence="2">
    <location>
        <begin position="3"/>
        <end position="114"/>
    </location>
</feature>
<dbReference type="AlphaFoldDB" id="A0A2S7T0I5"/>
<keyword evidence="1" id="KW-0597">Phosphoprotein</keyword>
<dbReference type="Pfam" id="PF00072">
    <property type="entry name" value="Response_reg"/>
    <property type="match status" value="1"/>
</dbReference>
<organism evidence="4 5">
    <name type="scientific">Flavipsychrobacter stenotrophus</name>
    <dbReference type="NCBI Taxonomy" id="2077091"/>
    <lineage>
        <taxon>Bacteria</taxon>
        <taxon>Pseudomonadati</taxon>
        <taxon>Bacteroidota</taxon>
        <taxon>Chitinophagia</taxon>
        <taxon>Chitinophagales</taxon>
        <taxon>Chitinophagaceae</taxon>
        <taxon>Flavipsychrobacter</taxon>
    </lineage>
</organism>
<dbReference type="InterPro" id="IPR007492">
    <property type="entry name" value="LytTR_DNA-bd_dom"/>
</dbReference>
<reference evidence="4 5" key="1">
    <citation type="submission" date="2018-01" db="EMBL/GenBank/DDBJ databases">
        <title>A novel member of the phylum Bacteroidetes isolated from glacier ice.</title>
        <authorList>
            <person name="Liu Q."/>
            <person name="Xin Y.-H."/>
        </authorList>
    </citation>
    <scope>NUCLEOTIDE SEQUENCE [LARGE SCALE GENOMIC DNA]</scope>
    <source>
        <strain evidence="4 5">RB1R16</strain>
    </source>
</reference>
<keyword evidence="5" id="KW-1185">Reference proteome</keyword>
<evidence type="ECO:0000259" key="2">
    <source>
        <dbReference type="PROSITE" id="PS50110"/>
    </source>
</evidence>
<proteinExistence type="predicted"/>
<dbReference type="InterPro" id="IPR046947">
    <property type="entry name" value="LytR-like"/>
</dbReference>
<dbReference type="RefSeq" id="WP_105037603.1">
    <property type="nucleotide sequence ID" value="NZ_PPSL01000001.1"/>
</dbReference>
<dbReference type="EMBL" id="PPSL01000001">
    <property type="protein sequence ID" value="PQJ12719.1"/>
    <property type="molecule type" value="Genomic_DNA"/>
</dbReference>